<dbReference type="AlphaFoldDB" id="A0A4Q2SWH9"/>
<organism evidence="1 2">
    <name type="scientific">Nocardioides zhouii</name>
    <dbReference type="NCBI Taxonomy" id="1168729"/>
    <lineage>
        <taxon>Bacteria</taxon>
        <taxon>Bacillati</taxon>
        <taxon>Actinomycetota</taxon>
        <taxon>Actinomycetes</taxon>
        <taxon>Propionibacteriales</taxon>
        <taxon>Nocardioidaceae</taxon>
        <taxon>Nocardioides</taxon>
    </lineage>
</organism>
<dbReference type="NCBIfam" id="NF047634">
    <property type="entry name" value="antiviral_Brig1"/>
    <property type="match status" value="1"/>
</dbReference>
<accession>A0A4Q2SWH9</accession>
<sequence>MTAHEARHRVADFWDEVLAEWRPGTSHLVRPLDRWHAGYSGKGAGAVDLDHYPDPYIGDLRGLRSEPRLVFLGLNPGIGYDDLQGNDGVWTRRIRESGYSRCFERSPAEDPVTWRSMHGKESTYWRNIVRFERRWLGDEAAGVSDLLNLELYPWHSNRIVGAMSPPLDLIKEYVWDPVEETAVDEVFAFGRVWLDVCRSLGLDEVGTWGPDTEPVPGSNMNHWRVSLFRLDSGQFVVASSQQGSAAPPGPGRTVLLKQLVDEIRQR</sequence>
<dbReference type="RefSeq" id="WP_129427366.1">
    <property type="nucleotide sequence ID" value="NZ_SDWV01000012.1"/>
</dbReference>
<protein>
    <submittedName>
        <fullName evidence="1">Uncharacterized protein</fullName>
    </submittedName>
</protein>
<reference evidence="1 2" key="1">
    <citation type="submission" date="2019-01" db="EMBL/GenBank/DDBJ databases">
        <title>Novel species of Nocardioides.</title>
        <authorList>
            <person name="Liu Q."/>
            <person name="X Y.-H."/>
        </authorList>
    </citation>
    <scope>NUCLEOTIDE SEQUENCE [LARGE SCALE GENOMIC DNA]</scope>
    <source>
        <strain evidence="1 2">HLT2-9</strain>
    </source>
</reference>
<dbReference type="Proteomes" id="UP000291101">
    <property type="component" value="Unassembled WGS sequence"/>
</dbReference>
<dbReference type="EMBL" id="SDWV01000012">
    <property type="protein sequence ID" value="RYC10496.1"/>
    <property type="molecule type" value="Genomic_DNA"/>
</dbReference>
<keyword evidence="2" id="KW-1185">Reference proteome</keyword>
<dbReference type="OrthoDB" id="5120608at2"/>
<comment type="caution">
    <text evidence="1">The sequence shown here is derived from an EMBL/GenBank/DDBJ whole genome shotgun (WGS) entry which is preliminary data.</text>
</comment>
<evidence type="ECO:0000313" key="2">
    <source>
        <dbReference type="Proteomes" id="UP000291101"/>
    </source>
</evidence>
<name>A0A4Q2SWH9_9ACTN</name>
<proteinExistence type="predicted"/>
<evidence type="ECO:0000313" key="1">
    <source>
        <dbReference type="EMBL" id="RYC10496.1"/>
    </source>
</evidence>
<gene>
    <name evidence="1" type="ORF">EUA94_13300</name>
</gene>